<comment type="caution">
    <text evidence="1">The sequence shown here is derived from an EMBL/GenBank/DDBJ whole genome shotgun (WGS) entry which is preliminary data.</text>
</comment>
<evidence type="ECO:0000313" key="1">
    <source>
        <dbReference type="EMBL" id="GAG63967.1"/>
    </source>
</evidence>
<proteinExistence type="predicted"/>
<accession>X1A1F4</accession>
<dbReference type="Pfam" id="PF17253">
    <property type="entry name" value="DUF5320"/>
    <property type="match status" value="1"/>
</dbReference>
<name>X1A1F4_9ZZZZ</name>
<organism evidence="1">
    <name type="scientific">marine sediment metagenome</name>
    <dbReference type="NCBI Taxonomy" id="412755"/>
    <lineage>
        <taxon>unclassified sequences</taxon>
        <taxon>metagenomes</taxon>
        <taxon>ecological metagenomes</taxon>
    </lineage>
</organism>
<sequence>MPRGDGTGPGGMGPMTGRGAGYCAGYSVPGYMNPYGGRYPGGGRAFGGGFGRGRGYRNWYYATGLPGGARYSMGYPAWGGSRWISISG</sequence>
<dbReference type="EMBL" id="BART01001181">
    <property type="protein sequence ID" value="GAG63967.1"/>
    <property type="molecule type" value="Genomic_DNA"/>
</dbReference>
<dbReference type="AlphaFoldDB" id="X1A1F4"/>
<reference evidence="1" key="1">
    <citation type="journal article" date="2014" name="Front. Microbiol.">
        <title>High frequency of phylogenetically diverse reductive dehalogenase-homologous genes in deep subseafloor sedimentary metagenomes.</title>
        <authorList>
            <person name="Kawai M."/>
            <person name="Futagami T."/>
            <person name="Toyoda A."/>
            <person name="Takaki Y."/>
            <person name="Nishi S."/>
            <person name="Hori S."/>
            <person name="Arai W."/>
            <person name="Tsubouchi T."/>
            <person name="Morono Y."/>
            <person name="Uchiyama I."/>
            <person name="Ito T."/>
            <person name="Fujiyama A."/>
            <person name="Inagaki F."/>
            <person name="Takami H."/>
        </authorList>
    </citation>
    <scope>NUCLEOTIDE SEQUENCE</scope>
    <source>
        <strain evidence="1">Expedition CK06-06</strain>
    </source>
</reference>
<protein>
    <submittedName>
        <fullName evidence="1">Uncharacterized protein</fullName>
    </submittedName>
</protein>
<gene>
    <name evidence="1" type="ORF">S01H4_04421</name>
</gene>
<dbReference type="InterPro" id="IPR035205">
    <property type="entry name" value="DUF5320"/>
</dbReference>